<keyword evidence="3" id="KW-1185">Reference proteome</keyword>
<reference evidence="2 3" key="1">
    <citation type="submission" date="2020-08" db="EMBL/GenBank/DDBJ databases">
        <title>Plant Genome Project.</title>
        <authorList>
            <person name="Zhang R.-G."/>
        </authorList>
    </citation>
    <scope>NUCLEOTIDE SEQUENCE [LARGE SCALE GENOMIC DNA]</scope>
    <source>
        <strain evidence="2">WSP0</strain>
        <tissue evidence="2">Leaf</tissue>
    </source>
</reference>
<sequence>MASTSIPTVLLTASTTLVSVTQRRPESVFHLKFGEIIFLPTLLLTCNATIEELVLFHDAIQRILLATESHNRIEGKIQLIVDGIKYTVRVEEEGTFRVVASSEHATNSEAGEDDEVDNIDDDKDASRMEKEQRNEAIDDIEIQRNMEAEKGDNSVINGGNQQTDQLENLSNQKCVLDQEGVEFVALLIKANEDVCDESSNSVHGLIGLICPGLSNPNPRILPQICSL</sequence>
<gene>
    <name evidence="2" type="ORF">RHGRI_018518</name>
</gene>
<feature type="compositionally biased region" description="Basic and acidic residues" evidence="1">
    <location>
        <begin position="124"/>
        <end position="135"/>
    </location>
</feature>
<name>A0AAV6K1V4_9ERIC</name>
<proteinExistence type="predicted"/>
<accession>A0AAV6K1V4</accession>
<evidence type="ECO:0000313" key="3">
    <source>
        <dbReference type="Proteomes" id="UP000823749"/>
    </source>
</evidence>
<protein>
    <submittedName>
        <fullName evidence="2">Uncharacterized protein</fullName>
    </submittedName>
</protein>
<evidence type="ECO:0000256" key="1">
    <source>
        <dbReference type="SAM" id="MobiDB-lite"/>
    </source>
</evidence>
<dbReference type="Proteomes" id="UP000823749">
    <property type="component" value="Chromosome 6"/>
</dbReference>
<feature type="compositionally biased region" description="Acidic residues" evidence="1">
    <location>
        <begin position="110"/>
        <end position="123"/>
    </location>
</feature>
<dbReference type="AlphaFoldDB" id="A0AAV6K1V4"/>
<feature type="region of interest" description="Disordered" evidence="1">
    <location>
        <begin position="100"/>
        <end position="135"/>
    </location>
</feature>
<evidence type="ECO:0000313" key="2">
    <source>
        <dbReference type="EMBL" id="KAG5546364.1"/>
    </source>
</evidence>
<comment type="caution">
    <text evidence="2">The sequence shown here is derived from an EMBL/GenBank/DDBJ whole genome shotgun (WGS) entry which is preliminary data.</text>
</comment>
<dbReference type="EMBL" id="JACTNZ010000006">
    <property type="protein sequence ID" value="KAG5546364.1"/>
    <property type="molecule type" value="Genomic_DNA"/>
</dbReference>
<organism evidence="2 3">
    <name type="scientific">Rhododendron griersonianum</name>
    <dbReference type="NCBI Taxonomy" id="479676"/>
    <lineage>
        <taxon>Eukaryota</taxon>
        <taxon>Viridiplantae</taxon>
        <taxon>Streptophyta</taxon>
        <taxon>Embryophyta</taxon>
        <taxon>Tracheophyta</taxon>
        <taxon>Spermatophyta</taxon>
        <taxon>Magnoliopsida</taxon>
        <taxon>eudicotyledons</taxon>
        <taxon>Gunneridae</taxon>
        <taxon>Pentapetalae</taxon>
        <taxon>asterids</taxon>
        <taxon>Ericales</taxon>
        <taxon>Ericaceae</taxon>
        <taxon>Ericoideae</taxon>
        <taxon>Rhodoreae</taxon>
        <taxon>Rhododendron</taxon>
    </lineage>
</organism>